<dbReference type="AlphaFoldDB" id="A0A7V8NVD7"/>
<proteinExistence type="predicted"/>
<gene>
    <name evidence="2" type="ORF">HRJ53_24375</name>
</gene>
<comment type="caution">
    <text evidence="2">The sequence shown here is derived from an EMBL/GenBank/DDBJ whole genome shotgun (WGS) entry which is preliminary data.</text>
</comment>
<dbReference type="Proteomes" id="UP000567293">
    <property type="component" value="Unassembled WGS sequence"/>
</dbReference>
<evidence type="ECO:0000259" key="1">
    <source>
        <dbReference type="Pfam" id="PF01370"/>
    </source>
</evidence>
<dbReference type="Gene3D" id="3.40.50.720">
    <property type="entry name" value="NAD(P)-binding Rossmann-like Domain"/>
    <property type="match status" value="1"/>
</dbReference>
<sequence length="338" mass="36869">MADVDELELLLSNPPESTVRALALLPGDVLVLGAGGKMGPTLARMAKSASHLAATPRRVIAVSRFSSSQLPRRLQSWDIETISCDLLDPASLANLPDAPNVIYMAGMKFGCTGNESLTWAMNSLLPGLVADRFRRSRIAAFSTGNIYGLTPVSRGGSLETDAPNPVGEYAMSCLGRERILEHFSRTAKTKVSILRLNYATELRYGVLVDIARRVYSGKPVAISMGYLNAIWQADASAVALESLLHASSPAFFVNITGPEVLSVRRVAEDFGKRFGTRVEFDGEEAPDALLSNATKAFQLFGKPRVSYEQMTTWIADWIERGGETLGKPTHFEERRGRF</sequence>
<dbReference type="Pfam" id="PF01370">
    <property type="entry name" value="Epimerase"/>
    <property type="match status" value="1"/>
</dbReference>
<dbReference type="InterPro" id="IPR001509">
    <property type="entry name" value="Epimerase_deHydtase"/>
</dbReference>
<dbReference type="InterPro" id="IPR036291">
    <property type="entry name" value="NAD(P)-bd_dom_sf"/>
</dbReference>
<dbReference type="EMBL" id="JACDQQ010002357">
    <property type="protein sequence ID" value="MBA0088133.1"/>
    <property type="molecule type" value="Genomic_DNA"/>
</dbReference>
<reference evidence="2" key="1">
    <citation type="submission" date="2020-06" db="EMBL/GenBank/DDBJ databases">
        <title>Legume-microbial interactions unlock mineral nutrients during tropical forest succession.</title>
        <authorList>
            <person name="Epihov D.Z."/>
        </authorList>
    </citation>
    <scope>NUCLEOTIDE SEQUENCE [LARGE SCALE GENOMIC DNA]</scope>
    <source>
        <strain evidence="2">Pan2503</strain>
    </source>
</reference>
<protein>
    <submittedName>
        <fullName evidence="2">NAD-dependent epimerase/dehydratase family protein</fullName>
    </submittedName>
</protein>
<keyword evidence="3" id="KW-1185">Reference proteome</keyword>
<dbReference type="SUPFAM" id="SSF51735">
    <property type="entry name" value="NAD(P)-binding Rossmann-fold domains"/>
    <property type="match status" value="1"/>
</dbReference>
<name>A0A7V8NVD7_9BACT</name>
<organism evidence="2 3">
    <name type="scientific">Candidatus Acidiferrum panamense</name>
    <dbReference type="NCBI Taxonomy" id="2741543"/>
    <lineage>
        <taxon>Bacteria</taxon>
        <taxon>Pseudomonadati</taxon>
        <taxon>Acidobacteriota</taxon>
        <taxon>Terriglobia</taxon>
        <taxon>Candidatus Acidiferrales</taxon>
        <taxon>Candidatus Acidiferrum</taxon>
    </lineage>
</organism>
<evidence type="ECO:0000313" key="2">
    <source>
        <dbReference type="EMBL" id="MBA0088133.1"/>
    </source>
</evidence>
<accession>A0A7V8NVD7</accession>
<evidence type="ECO:0000313" key="3">
    <source>
        <dbReference type="Proteomes" id="UP000567293"/>
    </source>
</evidence>
<feature type="domain" description="NAD-dependent epimerase/dehydratase" evidence="1">
    <location>
        <begin position="29"/>
        <end position="196"/>
    </location>
</feature>